<evidence type="ECO:0000256" key="9">
    <source>
        <dbReference type="HAMAP-Rule" id="MF_01976"/>
    </source>
</evidence>
<evidence type="ECO:0000256" key="5">
    <source>
        <dbReference type="ARBA" id="ARBA00022723"/>
    </source>
</evidence>
<organism evidence="11 12">
    <name type="scientific">Anabaena subtropica FACHB-260</name>
    <dbReference type="NCBI Taxonomy" id="2692884"/>
    <lineage>
        <taxon>Bacteria</taxon>
        <taxon>Bacillati</taxon>
        <taxon>Cyanobacteriota</taxon>
        <taxon>Cyanophyceae</taxon>
        <taxon>Nostocales</taxon>
        <taxon>Nostocaceae</taxon>
        <taxon>Anabaena</taxon>
    </lineage>
</organism>
<accession>A0ABR8CUZ0</accession>
<dbReference type="PIRSF" id="PIRSF000532">
    <property type="entry name" value="ATP_PFK_prok"/>
    <property type="match status" value="1"/>
</dbReference>
<keyword evidence="7 9" id="KW-0460">Magnesium</keyword>
<feature type="binding site" evidence="9">
    <location>
        <begin position="80"/>
        <end position="81"/>
    </location>
    <ligand>
        <name>ATP</name>
        <dbReference type="ChEBI" id="CHEBI:30616"/>
    </ligand>
</feature>
<dbReference type="HAMAP" id="MF_01976">
    <property type="entry name" value="Phosphofructokinase_III"/>
    <property type="match status" value="1"/>
</dbReference>
<protein>
    <recommendedName>
        <fullName evidence="9">ATP-dependent 6-phosphofructokinase</fullName>
        <shortName evidence="9">ATP-PFK</shortName>
        <shortName evidence="9">Phosphofructokinase</shortName>
        <ecNumber evidence="9">2.7.1.11</ecNumber>
    </recommendedName>
    <alternativeName>
        <fullName evidence="9">Phosphohexokinase</fullName>
    </alternativeName>
</protein>
<dbReference type="Gene3D" id="3.40.50.460">
    <property type="entry name" value="Phosphofructokinase domain"/>
    <property type="match status" value="1"/>
</dbReference>
<feature type="binding site" description="in other chain" evidence="9">
    <location>
        <position position="229"/>
    </location>
    <ligand>
        <name>substrate</name>
        <note>ligand shared between dimeric partners</note>
    </ligand>
</feature>
<dbReference type="PANTHER" id="PTHR13697">
    <property type="entry name" value="PHOSPHOFRUCTOKINASE"/>
    <property type="match status" value="1"/>
</dbReference>
<evidence type="ECO:0000256" key="7">
    <source>
        <dbReference type="ARBA" id="ARBA00022842"/>
    </source>
</evidence>
<comment type="cofactor">
    <cofactor evidence="1 9">
        <name>Mg(2+)</name>
        <dbReference type="ChEBI" id="CHEBI:18420"/>
    </cofactor>
</comment>
<keyword evidence="8 9" id="KW-0324">Glycolysis</keyword>
<evidence type="ECO:0000313" key="11">
    <source>
        <dbReference type="EMBL" id="MBD2347011.1"/>
    </source>
</evidence>
<dbReference type="SUPFAM" id="SSF53784">
    <property type="entry name" value="Phosphofructokinase"/>
    <property type="match status" value="1"/>
</dbReference>
<keyword evidence="3 9" id="KW-0963">Cytoplasm</keyword>
<evidence type="ECO:0000256" key="6">
    <source>
        <dbReference type="ARBA" id="ARBA00022777"/>
    </source>
</evidence>
<dbReference type="Proteomes" id="UP000607281">
    <property type="component" value="Unassembled WGS sequence"/>
</dbReference>
<dbReference type="InterPro" id="IPR012003">
    <property type="entry name" value="ATP_PFK_prok-type"/>
</dbReference>
<comment type="function">
    <text evidence="9">Catalyzes the phosphorylation of D-fructose 6-phosphate to fructose 1,6-bisphosphate by ATP, the first committing step of glycolysis.</text>
</comment>
<keyword evidence="9" id="KW-0547">Nucleotide-binding</keyword>
<dbReference type="InterPro" id="IPR035966">
    <property type="entry name" value="PKF_sf"/>
</dbReference>
<evidence type="ECO:0000256" key="8">
    <source>
        <dbReference type="ARBA" id="ARBA00023152"/>
    </source>
</evidence>
<evidence type="ECO:0000256" key="1">
    <source>
        <dbReference type="ARBA" id="ARBA00001946"/>
    </source>
</evidence>
<comment type="caution">
    <text evidence="11">The sequence shown here is derived from an EMBL/GenBank/DDBJ whole genome shotgun (WGS) entry which is preliminary data.</text>
</comment>
<dbReference type="InterPro" id="IPR000023">
    <property type="entry name" value="Phosphofructokinase_dom"/>
</dbReference>
<evidence type="ECO:0000313" key="12">
    <source>
        <dbReference type="Proteomes" id="UP000607281"/>
    </source>
</evidence>
<dbReference type="EC" id="2.7.1.11" evidence="9"/>
<feature type="active site" description="Proton acceptor" evidence="9">
    <location>
        <position position="133"/>
    </location>
</feature>
<dbReference type="PRINTS" id="PR00476">
    <property type="entry name" value="PHFRCTKINASE"/>
</dbReference>
<feature type="binding site" evidence="9">
    <location>
        <position position="168"/>
    </location>
    <ligand>
        <name>substrate</name>
        <note>ligand shared between dimeric partners</note>
    </ligand>
</feature>
<proteinExistence type="inferred from homology"/>
<feature type="binding site" description="in other chain" evidence="9">
    <location>
        <begin position="175"/>
        <end position="177"/>
    </location>
    <ligand>
        <name>substrate</name>
        <note>ligand shared between dimeric partners</note>
    </ligand>
</feature>
<evidence type="ECO:0000256" key="2">
    <source>
        <dbReference type="ARBA" id="ARBA00004679"/>
    </source>
</evidence>
<name>A0ABR8CUZ0_9NOST</name>
<sequence length="354" mass="37933">MRKKIGILTSGGDCPGLNCVIRAVVSHAKLTYDWDVFGIPYATQGLLERQAIALNMHGWDLRGIDPLLNMGGTILGTINKGDTLAHVDEMLASYQALALDALIVIGGDGSLAILHELAKRGNWNLVAIPKTIDNDVAFTEWAVGFDTSVNTIVDALNRLTFTAASHDRVMIVEVMGRSAGHLALHAGIAGGADVILIPEISYTISGLCQHLAELRDRWRRKFAIVVVAEGAKLCVEYTENNTNTKCGRGQYIADQIARCSSNCIDTRVSVLGHIQRGGIPSALDRLTATVFGKTAVDLIAQGQFGQMVAWQNGGVVPVPIADVVAQSPLHVNPQGYLVQSARSLGIYLGEKSNE</sequence>
<feature type="site" description="Important for substrate specificity; cannot use PPi as phosphoryl donor" evidence="9">
    <location>
        <position position="109"/>
    </location>
</feature>
<feature type="binding site" evidence="9">
    <location>
        <position position="12"/>
    </location>
    <ligand>
        <name>ATP</name>
        <dbReference type="ChEBI" id="CHEBI:30616"/>
    </ligand>
</feature>
<comment type="subcellular location">
    <subcellularLocation>
        <location evidence="9">Cytoplasm</location>
    </subcellularLocation>
</comment>
<dbReference type="PANTHER" id="PTHR13697:SF52">
    <property type="entry name" value="ATP-DEPENDENT 6-PHOSPHOFRUCTOKINASE 3"/>
    <property type="match status" value="1"/>
</dbReference>
<dbReference type="PROSITE" id="PS00433">
    <property type="entry name" value="PHOSPHOFRUCTOKINASE"/>
    <property type="match status" value="1"/>
</dbReference>
<evidence type="ECO:0000259" key="10">
    <source>
        <dbReference type="Pfam" id="PF00365"/>
    </source>
</evidence>
<comment type="caution">
    <text evidence="9">Lacks conserved residue(s) required for the propagation of feature annotation.</text>
</comment>
<comment type="similarity">
    <text evidence="9">Belongs to the phosphofructokinase type A (PFKA) family. Mixed-substrate PFK group III subfamily.</text>
</comment>
<dbReference type="InterPro" id="IPR015912">
    <property type="entry name" value="Phosphofructokinase_CS"/>
</dbReference>
<keyword evidence="6 9" id="KW-0418">Kinase</keyword>
<comment type="pathway">
    <text evidence="2 9">Carbohydrate degradation; glycolysis; D-glyceraldehyde 3-phosphate and glycerone phosphate from D-glucose: step 3/4.</text>
</comment>
<feature type="binding site" evidence="9">
    <location>
        <begin position="107"/>
        <end position="110"/>
    </location>
    <ligand>
        <name>ATP</name>
        <dbReference type="ChEBI" id="CHEBI:30616"/>
    </ligand>
</feature>
<keyword evidence="5 9" id="KW-0479">Metal-binding</keyword>
<evidence type="ECO:0000256" key="4">
    <source>
        <dbReference type="ARBA" id="ARBA00022679"/>
    </source>
</evidence>
<feature type="binding site" evidence="9">
    <location>
        <position position="108"/>
    </location>
    <ligand>
        <name>Mg(2+)</name>
        <dbReference type="ChEBI" id="CHEBI:18420"/>
        <note>catalytic</note>
    </ligand>
</feature>
<comment type="subunit">
    <text evidence="9">Homodimer or homotetramer.</text>
</comment>
<dbReference type="Gene3D" id="3.40.50.450">
    <property type="match status" value="1"/>
</dbReference>
<dbReference type="NCBIfam" id="NF002872">
    <property type="entry name" value="PRK03202.1"/>
    <property type="match status" value="1"/>
</dbReference>
<dbReference type="InterPro" id="IPR022953">
    <property type="entry name" value="ATP_PFK"/>
</dbReference>
<dbReference type="Pfam" id="PF00365">
    <property type="entry name" value="PFK"/>
    <property type="match status" value="1"/>
</dbReference>
<feature type="binding site" description="in other chain" evidence="9">
    <location>
        <begin position="131"/>
        <end position="133"/>
    </location>
    <ligand>
        <name>substrate</name>
        <note>ligand shared between dimeric partners</note>
    </ligand>
</feature>
<dbReference type="GO" id="GO:0003872">
    <property type="term" value="F:6-phosphofructokinase activity"/>
    <property type="evidence" value="ECO:0007669"/>
    <property type="project" value="UniProtKB-EC"/>
</dbReference>
<feature type="binding site" description="in other chain" evidence="9">
    <location>
        <begin position="273"/>
        <end position="276"/>
    </location>
    <ligand>
        <name>substrate</name>
        <note>ligand shared between dimeric partners</note>
    </ligand>
</feature>
<comment type="catalytic activity">
    <reaction evidence="9">
        <text>beta-D-fructose 6-phosphate + ATP = beta-D-fructose 1,6-bisphosphate + ADP + H(+)</text>
        <dbReference type="Rhea" id="RHEA:16109"/>
        <dbReference type="ChEBI" id="CHEBI:15378"/>
        <dbReference type="ChEBI" id="CHEBI:30616"/>
        <dbReference type="ChEBI" id="CHEBI:32966"/>
        <dbReference type="ChEBI" id="CHEBI:57634"/>
        <dbReference type="ChEBI" id="CHEBI:456216"/>
        <dbReference type="EC" id="2.7.1.11"/>
    </reaction>
</comment>
<feature type="binding site" evidence="9">
    <location>
        <position position="267"/>
    </location>
    <ligand>
        <name>substrate</name>
        <note>ligand shared between dimeric partners</note>
    </ligand>
</feature>
<dbReference type="EMBL" id="JACJRF010000065">
    <property type="protein sequence ID" value="MBD2347011.1"/>
    <property type="molecule type" value="Genomic_DNA"/>
</dbReference>
<dbReference type="InterPro" id="IPR012829">
    <property type="entry name" value="Phosphofructokinase_III"/>
</dbReference>
<dbReference type="RefSeq" id="WP_190409419.1">
    <property type="nucleotide sequence ID" value="NZ_JACJRF010000065.1"/>
</dbReference>
<gene>
    <name evidence="9" type="primary">pfkA</name>
    <name evidence="11" type="ORF">H6G18_23145</name>
</gene>
<keyword evidence="12" id="KW-1185">Reference proteome</keyword>
<keyword evidence="4 9" id="KW-0808">Transferase</keyword>
<feature type="domain" description="Phosphofructokinase" evidence="10">
    <location>
        <begin position="4"/>
        <end position="299"/>
    </location>
</feature>
<keyword evidence="9" id="KW-0067">ATP-binding</keyword>
<evidence type="ECO:0000256" key="3">
    <source>
        <dbReference type="ARBA" id="ARBA00022490"/>
    </source>
</evidence>
<reference evidence="11 12" key="1">
    <citation type="journal article" date="2020" name="ISME J.">
        <title>Comparative genomics reveals insights into cyanobacterial evolution and habitat adaptation.</title>
        <authorList>
            <person name="Chen M.Y."/>
            <person name="Teng W.K."/>
            <person name="Zhao L."/>
            <person name="Hu C.X."/>
            <person name="Zhou Y.K."/>
            <person name="Han B.P."/>
            <person name="Song L.R."/>
            <person name="Shu W.S."/>
        </authorList>
    </citation>
    <scope>NUCLEOTIDE SEQUENCE [LARGE SCALE GENOMIC DNA]</scope>
    <source>
        <strain evidence="11 12">FACHB-260</strain>
    </source>
</reference>